<dbReference type="GO" id="GO:0005634">
    <property type="term" value="C:nucleus"/>
    <property type="evidence" value="ECO:0007669"/>
    <property type="project" value="UniProtKB-SubCell"/>
</dbReference>
<dbReference type="GO" id="GO:0046983">
    <property type="term" value="F:protein dimerization activity"/>
    <property type="evidence" value="ECO:0007669"/>
    <property type="project" value="InterPro"/>
</dbReference>
<protein>
    <recommendedName>
        <fullName evidence="7">BHLH domain-containing protein</fullName>
    </recommendedName>
</protein>
<gene>
    <name evidence="8" type="ORF">MUK42_18971</name>
</gene>
<dbReference type="EMBL" id="CP097507">
    <property type="protein sequence ID" value="URE06630.1"/>
    <property type="molecule type" value="Genomic_DNA"/>
</dbReference>
<feature type="domain" description="BHLH" evidence="7">
    <location>
        <begin position="83"/>
        <end position="140"/>
    </location>
</feature>
<evidence type="ECO:0000259" key="7">
    <source>
        <dbReference type="PROSITE" id="PS50888"/>
    </source>
</evidence>
<dbReference type="Proteomes" id="UP001055439">
    <property type="component" value="Chromosome 5"/>
</dbReference>
<feature type="region of interest" description="Disordered" evidence="6">
    <location>
        <begin position="1"/>
        <end position="71"/>
    </location>
</feature>
<feature type="compositionally biased region" description="Basic and acidic residues" evidence="6">
    <location>
        <begin position="34"/>
        <end position="58"/>
    </location>
</feature>
<evidence type="ECO:0000256" key="6">
    <source>
        <dbReference type="SAM" id="MobiDB-lite"/>
    </source>
</evidence>
<evidence type="ECO:0000256" key="4">
    <source>
        <dbReference type="ARBA" id="ARBA00023163"/>
    </source>
</evidence>
<proteinExistence type="inferred from homology"/>
<keyword evidence="4" id="KW-0804">Transcription</keyword>
<evidence type="ECO:0000313" key="9">
    <source>
        <dbReference type="Proteomes" id="UP001055439"/>
    </source>
</evidence>
<keyword evidence="9" id="KW-1185">Reference proteome</keyword>
<name>A0A9E7G2U6_9LILI</name>
<dbReference type="PROSITE" id="PS50888">
    <property type="entry name" value="BHLH"/>
    <property type="match status" value="1"/>
</dbReference>
<dbReference type="InterPro" id="IPR024097">
    <property type="entry name" value="bHLH_ZIP_TF"/>
</dbReference>
<sequence length="271" mass="30299">MVVDHHSAEEFPTMQGYLQKKRKSRDVICLSPEKSNEDTEERKGSRQKKSTEETSTPDRKRHRAQVSREPPTGYIYVRAKRGQATDSHSLAERVRREKINQRMKLLQGIVPGCDKVQCSCSSIAGKILMLDEIINYVLSLQRQVEFLSMKLASMDPKFCGLFAASIGYVNQQQETGKMPQLSVPVQSVLRNSAIQQVAFDEATGNSISHPLVHGQGATGIPSGCFTATIPSGKMPQFPQDDEACLLTQVADQRHELFNEVFLNNISFFPVN</sequence>
<evidence type="ECO:0000256" key="5">
    <source>
        <dbReference type="ARBA" id="ARBA00023242"/>
    </source>
</evidence>
<evidence type="ECO:0000256" key="2">
    <source>
        <dbReference type="ARBA" id="ARBA00005510"/>
    </source>
</evidence>
<evidence type="ECO:0000313" key="8">
    <source>
        <dbReference type="EMBL" id="URE06630.1"/>
    </source>
</evidence>
<organism evidence="8 9">
    <name type="scientific">Musa troglodytarum</name>
    <name type="common">fe'i banana</name>
    <dbReference type="NCBI Taxonomy" id="320322"/>
    <lineage>
        <taxon>Eukaryota</taxon>
        <taxon>Viridiplantae</taxon>
        <taxon>Streptophyta</taxon>
        <taxon>Embryophyta</taxon>
        <taxon>Tracheophyta</taxon>
        <taxon>Spermatophyta</taxon>
        <taxon>Magnoliopsida</taxon>
        <taxon>Liliopsida</taxon>
        <taxon>Zingiberales</taxon>
        <taxon>Musaceae</taxon>
        <taxon>Musa</taxon>
    </lineage>
</organism>
<keyword evidence="3" id="KW-0805">Transcription regulation</keyword>
<dbReference type="AlphaFoldDB" id="A0A9E7G2U6"/>
<dbReference type="PANTHER" id="PTHR12565">
    <property type="entry name" value="STEROL REGULATORY ELEMENT-BINDING PROTEIN"/>
    <property type="match status" value="1"/>
</dbReference>
<reference evidence="8" key="1">
    <citation type="submission" date="2022-05" db="EMBL/GenBank/DDBJ databases">
        <title>The Musa troglodytarum L. genome provides insights into the mechanism of non-climacteric behaviour and enrichment of carotenoids.</title>
        <authorList>
            <person name="Wang J."/>
        </authorList>
    </citation>
    <scope>NUCLEOTIDE SEQUENCE</scope>
    <source>
        <tissue evidence="8">Leaf</tissue>
    </source>
</reference>
<keyword evidence="5" id="KW-0539">Nucleus</keyword>
<dbReference type="Gene3D" id="4.10.280.10">
    <property type="entry name" value="Helix-loop-helix DNA-binding domain"/>
    <property type="match status" value="1"/>
</dbReference>
<comment type="similarity">
    <text evidence="2">Belongs to the bHLH protein family.</text>
</comment>
<dbReference type="Pfam" id="PF00010">
    <property type="entry name" value="HLH"/>
    <property type="match status" value="1"/>
</dbReference>
<dbReference type="InterPro" id="IPR011598">
    <property type="entry name" value="bHLH_dom"/>
</dbReference>
<dbReference type="PANTHER" id="PTHR12565:SF184">
    <property type="entry name" value="BHLH TRANSCRIPTION FACTOR"/>
    <property type="match status" value="1"/>
</dbReference>
<dbReference type="SMART" id="SM00353">
    <property type="entry name" value="HLH"/>
    <property type="match status" value="1"/>
</dbReference>
<evidence type="ECO:0000256" key="3">
    <source>
        <dbReference type="ARBA" id="ARBA00023015"/>
    </source>
</evidence>
<comment type="subcellular location">
    <subcellularLocation>
        <location evidence="1">Nucleus</location>
    </subcellularLocation>
</comment>
<evidence type="ECO:0000256" key="1">
    <source>
        <dbReference type="ARBA" id="ARBA00004123"/>
    </source>
</evidence>
<dbReference type="SUPFAM" id="SSF47459">
    <property type="entry name" value="HLH, helix-loop-helix DNA-binding domain"/>
    <property type="match status" value="1"/>
</dbReference>
<dbReference type="GO" id="GO:0003700">
    <property type="term" value="F:DNA-binding transcription factor activity"/>
    <property type="evidence" value="ECO:0007669"/>
    <property type="project" value="TreeGrafter"/>
</dbReference>
<dbReference type="OrthoDB" id="777630at2759"/>
<accession>A0A9E7G2U6</accession>
<dbReference type="InterPro" id="IPR036638">
    <property type="entry name" value="HLH_DNA-bd_sf"/>
</dbReference>